<evidence type="ECO:0000259" key="1">
    <source>
        <dbReference type="Pfam" id="PF01323"/>
    </source>
</evidence>
<dbReference type="Pfam" id="PF01323">
    <property type="entry name" value="DSBA"/>
    <property type="match status" value="1"/>
</dbReference>
<dbReference type="GO" id="GO:0016491">
    <property type="term" value="F:oxidoreductase activity"/>
    <property type="evidence" value="ECO:0007669"/>
    <property type="project" value="InterPro"/>
</dbReference>
<protein>
    <submittedName>
        <fullName evidence="2">Thioredoxin-like protein</fullName>
    </submittedName>
</protein>
<comment type="caution">
    <text evidence="2">The sequence shown here is derived from an EMBL/GenBank/DDBJ whole genome shotgun (WGS) entry which is preliminary data.</text>
</comment>
<keyword evidence="3" id="KW-1185">Reference proteome</keyword>
<proteinExistence type="predicted"/>
<dbReference type="InterPro" id="IPR036249">
    <property type="entry name" value="Thioredoxin-like_sf"/>
</dbReference>
<reference evidence="2" key="1">
    <citation type="submission" date="2020-11" db="EMBL/GenBank/DDBJ databases">
        <authorList>
            <consortium name="DOE Joint Genome Institute"/>
            <person name="Ahrendt S."/>
            <person name="Riley R."/>
            <person name="Andreopoulos W."/>
            <person name="Labutti K."/>
            <person name="Pangilinan J."/>
            <person name="Ruiz-Duenas F.J."/>
            <person name="Barrasa J.M."/>
            <person name="Sanchez-Garcia M."/>
            <person name="Camarero S."/>
            <person name="Miyauchi S."/>
            <person name="Serrano A."/>
            <person name="Linde D."/>
            <person name="Babiker R."/>
            <person name="Drula E."/>
            <person name="Ayuso-Fernandez I."/>
            <person name="Pacheco R."/>
            <person name="Padilla G."/>
            <person name="Ferreira P."/>
            <person name="Barriuso J."/>
            <person name="Kellner H."/>
            <person name="Castanera R."/>
            <person name="Alfaro M."/>
            <person name="Ramirez L."/>
            <person name="Pisabarro A.G."/>
            <person name="Kuo A."/>
            <person name="Tritt A."/>
            <person name="Lipzen A."/>
            <person name="He G."/>
            <person name="Yan M."/>
            <person name="Ng V."/>
            <person name="Cullen D."/>
            <person name="Martin F."/>
            <person name="Rosso M.-N."/>
            <person name="Henrissat B."/>
            <person name="Hibbett D."/>
            <person name="Martinez A.T."/>
            <person name="Grigoriev I.V."/>
        </authorList>
    </citation>
    <scope>NUCLEOTIDE SEQUENCE</scope>
    <source>
        <strain evidence="2">ATCC 90797</strain>
    </source>
</reference>
<sequence>MANRAVKIFVVNDFACHFCYIGHVELLQAIAYCKDSLNLPLTVEVEYRPFRLISCLKEFSPGIDRTTFYMSKMGKEKFEATESAVDKWTKESGVPVSFSGPMSQTIRAHRLSLKAFNIGGQALQLPLLTALFKAHFEEKKDIGDINLLANISEEAGVMTKGEAIEFLQSNLYEDEVLKTTEEAKAKGITGVPVYVIDGKWVLKGGQSASVFIEIFKKLASGACSSQDSSPFMPQLHTTAQCC</sequence>
<dbReference type="PANTHER" id="PTHR13887">
    <property type="entry name" value="GLUTATHIONE S-TRANSFERASE KAPPA"/>
    <property type="match status" value="1"/>
</dbReference>
<organism evidence="2 3">
    <name type="scientific">Pleurotus eryngii</name>
    <name type="common">Boletus of the steppes</name>
    <dbReference type="NCBI Taxonomy" id="5323"/>
    <lineage>
        <taxon>Eukaryota</taxon>
        <taxon>Fungi</taxon>
        <taxon>Dikarya</taxon>
        <taxon>Basidiomycota</taxon>
        <taxon>Agaricomycotina</taxon>
        <taxon>Agaricomycetes</taxon>
        <taxon>Agaricomycetidae</taxon>
        <taxon>Agaricales</taxon>
        <taxon>Pleurotineae</taxon>
        <taxon>Pleurotaceae</taxon>
        <taxon>Pleurotus</taxon>
    </lineage>
</organism>
<dbReference type="AlphaFoldDB" id="A0A9P6D369"/>
<dbReference type="OrthoDB" id="1930760at2759"/>
<dbReference type="InterPro" id="IPR001853">
    <property type="entry name" value="DSBA-like_thioredoxin_dom"/>
</dbReference>
<accession>A0A9P6D369</accession>
<feature type="domain" description="DSBA-like thioredoxin" evidence="1">
    <location>
        <begin position="10"/>
        <end position="210"/>
    </location>
</feature>
<dbReference type="EMBL" id="MU154633">
    <property type="protein sequence ID" value="KAF9490791.1"/>
    <property type="molecule type" value="Genomic_DNA"/>
</dbReference>
<gene>
    <name evidence="2" type="ORF">BDN71DRAFT_1484356</name>
</gene>
<evidence type="ECO:0000313" key="3">
    <source>
        <dbReference type="Proteomes" id="UP000807025"/>
    </source>
</evidence>
<dbReference type="Proteomes" id="UP000807025">
    <property type="component" value="Unassembled WGS sequence"/>
</dbReference>
<name>A0A9P6D369_PLEER</name>
<dbReference type="Gene3D" id="3.40.30.10">
    <property type="entry name" value="Glutaredoxin"/>
    <property type="match status" value="1"/>
</dbReference>
<dbReference type="SUPFAM" id="SSF52833">
    <property type="entry name" value="Thioredoxin-like"/>
    <property type="match status" value="1"/>
</dbReference>
<dbReference type="PANTHER" id="PTHR13887:SF41">
    <property type="entry name" value="THIOREDOXIN SUPERFAMILY PROTEIN"/>
    <property type="match status" value="1"/>
</dbReference>
<evidence type="ECO:0000313" key="2">
    <source>
        <dbReference type="EMBL" id="KAF9490791.1"/>
    </source>
</evidence>